<protein>
    <recommendedName>
        <fullName evidence="3">DNA-binding protein</fullName>
    </recommendedName>
</protein>
<proteinExistence type="predicted"/>
<comment type="caution">
    <text evidence="1">The sequence shown here is derived from an EMBL/GenBank/DDBJ whole genome shotgun (WGS) entry which is preliminary data.</text>
</comment>
<evidence type="ECO:0000313" key="2">
    <source>
        <dbReference type="Proteomes" id="UP000641025"/>
    </source>
</evidence>
<evidence type="ECO:0000313" key="1">
    <source>
        <dbReference type="EMBL" id="MBJ6799874.1"/>
    </source>
</evidence>
<keyword evidence="2" id="KW-1185">Reference proteome</keyword>
<reference evidence="1 2" key="1">
    <citation type="submission" date="2020-12" db="EMBL/GenBank/DDBJ databases">
        <title>Geomonas sp. Red259, isolated from paddy soil.</title>
        <authorList>
            <person name="Xu Z."/>
            <person name="Zhang Z."/>
            <person name="Masuda Y."/>
            <person name="Itoh H."/>
            <person name="Senoo K."/>
        </authorList>
    </citation>
    <scope>NUCLEOTIDE SEQUENCE [LARGE SCALE GENOMIC DNA]</scope>
    <source>
        <strain evidence="1 2">Red259</strain>
    </source>
</reference>
<sequence length="91" mass="10675">MAAQEHVSLITQTEFEERMHIKKSTRYNWQQAGILLEGKHFLKIRRKLYFLWREGLPAELAANAQRIAQQSGYVARQERVSAQNAGPDWDY</sequence>
<accession>A0ABS0YPG5</accession>
<dbReference type="Proteomes" id="UP000641025">
    <property type="component" value="Unassembled WGS sequence"/>
</dbReference>
<evidence type="ECO:0008006" key="3">
    <source>
        <dbReference type="Google" id="ProtNLM"/>
    </source>
</evidence>
<dbReference type="RefSeq" id="WP_199394391.1">
    <property type="nucleotide sequence ID" value="NZ_JAEMHK010000004.1"/>
</dbReference>
<name>A0ABS0YPG5_9BACT</name>
<dbReference type="EMBL" id="JAEMHK010000004">
    <property type="protein sequence ID" value="MBJ6799874.1"/>
    <property type="molecule type" value="Genomic_DNA"/>
</dbReference>
<organism evidence="1 2">
    <name type="scientific">Geomonas propionica</name>
    <dbReference type="NCBI Taxonomy" id="2798582"/>
    <lineage>
        <taxon>Bacteria</taxon>
        <taxon>Pseudomonadati</taxon>
        <taxon>Thermodesulfobacteriota</taxon>
        <taxon>Desulfuromonadia</taxon>
        <taxon>Geobacterales</taxon>
        <taxon>Geobacteraceae</taxon>
        <taxon>Geomonas</taxon>
    </lineage>
</organism>
<gene>
    <name evidence="1" type="ORF">JFN90_06950</name>
</gene>